<sequence length="230" mass="24343">MDKNNKTNNKAMRLGAAALSVVATTAIVAGGAYAFQGDFTKRGPNSEQREAMEEAVENSDYNAWKDLAPERGKMADIITEENFKKFSEMHKLAEAGKADEAKALAQELGLKNAGGCGMMAGGQACGGGLGRGVSPENMEAARTAIEKNDFNAWKEAVGDNPIAEKINADNFSKLAEAHKLMQEGKYEEAKIIREELGLGGRGMMGEMKGGMQGGMQGMRRGAGGCGKTAQ</sequence>
<proteinExistence type="predicted"/>
<name>A0A1F5SI58_9BACT</name>
<feature type="chain" id="PRO_5009521228" description="DUF5667 domain-containing protein" evidence="1">
    <location>
        <begin position="35"/>
        <end position="230"/>
    </location>
</feature>
<protein>
    <recommendedName>
        <fullName evidence="4">DUF5667 domain-containing protein</fullName>
    </recommendedName>
</protein>
<reference evidence="2 3" key="1">
    <citation type="journal article" date="2016" name="Nat. Commun.">
        <title>Thousands of microbial genomes shed light on interconnected biogeochemical processes in an aquifer system.</title>
        <authorList>
            <person name="Anantharaman K."/>
            <person name="Brown C.T."/>
            <person name="Hug L.A."/>
            <person name="Sharon I."/>
            <person name="Castelle C.J."/>
            <person name="Probst A.J."/>
            <person name="Thomas B.C."/>
            <person name="Singh A."/>
            <person name="Wilkins M.J."/>
            <person name="Karaoz U."/>
            <person name="Brodie E.L."/>
            <person name="Williams K.H."/>
            <person name="Hubbard S.S."/>
            <person name="Banfield J.F."/>
        </authorList>
    </citation>
    <scope>NUCLEOTIDE SEQUENCE [LARGE SCALE GENOMIC DNA]</scope>
</reference>
<dbReference type="EMBL" id="MFGB01000018">
    <property type="protein sequence ID" value="OGF25961.1"/>
    <property type="molecule type" value="Genomic_DNA"/>
</dbReference>
<evidence type="ECO:0000313" key="2">
    <source>
        <dbReference type="EMBL" id="OGF25961.1"/>
    </source>
</evidence>
<feature type="signal peptide" evidence="1">
    <location>
        <begin position="1"/>
        <end position="34"/>
    </location>
</feature>
<organism evidence="2 3">
    <name type="scientific">Candidatus Falkowbacteria bacterium RIFOXYA2_FULL_47_19</name>
    <dbReference type="NCBI Taxonomy" id="1797994"/>
    <lineage>
        <taxon>Bacteria</taxon>
        <taxon>Candidatus Falkowiibacteriota</taxon>
    </lineage>
</organism>
<dbReference type="AlphaFoldDB" id="A0A1F5SI58"/>
<evidence type="ECO:0000313" key="3">
    <source>
        <dbReference type="Proteomes" id="UP000178367"/>
    </source>
</evidence>
<evidence type="ECO:0000256" key="1">
    <source>
        <dbReference type="SAM" id="SignalP"/>
    </source>
</evidence>
<gene>
    <name evidence="2" type="ORF">A2227_05670</name>
</gene>
<accession>A0A1F5SI58</accession>
<dbReference type="Proteomes" id="UP000178367">
    <property type="component" value="Unassembled WGS sequence"/>
</dbReference>
<keyword evidence="1" id="KW-0732">Signal</keyword>
<evidence type="ECO:0008006" key="4">
    <source>
        <dbReference type="Google" id="ProtNLM"/>
    </source>
</evidence>
<comment type="caution">
    <text evidence="2">The sequence shown here is derived from an EMBL/GenBank/DDBJ whole genome shotgun (WGS) entry which is preliminary data.</text>
</comment>